<protein>
    <submittedName>
        <fullName evidence="6">Na-ca exchanger/integrin-beta4</fullName>
    </submittedName>
</protein>
<dbReference type="Gene3D" id="2.40.10.10">
    <property type="entry name" value="Trypsin-like serine proteases"/>
    <property type="match status" value="1"/>
</dbReference>
<dbReference type="SMART" id="SM00020">
    <property type="entry name" value="Tryp_SPc"/>
    <property type="match status" value="1"/>
</dbReference>
<keyword evidence="6" id="KW-0401">Integrin</keyword>
<evidence type="ECO:0000259" key="5">
    <source>
        <dbReference type="PROSITE" id="PS50240"/>
    </source>
</evidence>
<evidence type="ECO:0000256" key="2">
    <source>
        <dbReference type="ARBA" id="ARBA00022737"/>
    </source>
</evidence>
<keyword evidence="2" id="KW-0677">Repeat</keyword>
<name>R4V9G4_9GAMM</name>
<dbReference type="GO" id="GO:0007229">
    <property type="term" value="P:integrin-mediated signaling pathway"/>
    <property type="evidence" value="ECO:0007669"/>
    <property type="project" value="UniProtKB-KW"/>
</dbReference>
<dbReference type="GO" id="GO:0004252">
    <property type="term" value="F:serine-type endopeptidase activity"/>
    <property type="evidence" value="ECO:0007669"/>
    <property type="project" value="InterPro"/>
</dbReference>
<dbReference type="InterPro" id="IPR051171">
    <property type="entry name" value="CaCA"/>
</dbReference>
<dbReference type="InterPro" id="IPR009003">
    <property type="entry name" value="Peptidase_S1_PA"/>
</dbReference>
<keyword evidence="3" id="KW-0106">Calcium</keyword>
<dbReference type="OrthoDB" id="7486720at2"/>
<feature type="domain" description="Peptidase S1" evidence="5">
    <location>
        <begin position="3"/>
        <end position="270"/>
    </location>
</feature>
<evidence type="ECO:0000256" key="3">
    <source>
        <dbReference type="ARBA" id="ARBA00022837"/>
    </source>
</evidence>
<dbReference type="Gene3D" id="2.60.40.2030">
    <property type="match status" value="1"/>
</dbReference>
<evidence type="ECO:0000256" key="1">
    <source>
        <dbReference type="ARBA" id="ARBA00022729"/>
    </source>
</evidence>
<dbReference type="GO" id="GO:0030001">
    <property type="term" value="P:metal ion transport"/>
    <property type="evidence" value="ECO:0007669"/>
    <property type="project" value="TreeGrafter"/>
</dbReference>
<keyword evidence="4" id="KW-0406">Ion transport</keyword>
<keyword evidence="1" id="KW-0732">Signal</keyword>
<dbReference type="Pfam" id="PF00089">
    <property type="entry name" value="Trypsin"/>
    <property type="match status" value="1"/>
</dbReference>
<evidence type="ECO:0000313" key="7">
    <source>
        <dbReference type="Proteomes" id="UP000017881"/>
    </source>
</evidence>
<reference evidence="6 7" key="1">
    <citation type="journal article" date="2013" name="Genome Announc.">
        <title>Draft Genome of Spiribacter salinus M19-40, an Abundant Gammaproteobacterium in Aquatic Hypersaline Environments.</title>
        <authorList>
            <person name="Leon M.J."/>
            <person name="Ghai R."/>
            <person name="Fernandez A.B."/>
            <person name="Sanchez-Porro C."/>
            <person name="Rodriguez-Valera F."/>
            <person name="Ventosa A."/>
        </authorList>
    </citation>
    <scope>NUCLEOTIDE SEQUENCE [LARGE SCALE GENOMIC DNA]</scope>
    <source>
        <strain evidence="6">M19-40</strain>
    </source>
</reference>
<dbReference type="SUPFAM" id="SSF141072">
    <property type="entry name" value="CalX-like"/>
    <property type="match status" value="1"/>
</dbReference>
<accession>R4V9G4</accession>
<dbReference type="KEGG" id="ssal:SPISAL_07555"/>
<dbReference type="AlphaFoldDB" id="R4V9G4"/>
<dbReference type="Pfam" id="PF03160">
    <property type="entry name" value="Calx-beta"/>
    <property type="match status" value="1"/>
</dbReference>
<organism evidence="6 7">
    <name type="scientific">Spiribacter salinus M19-40</name>
    <dbReference type="NCBI Taxonomy" id="1260251"/>
    <lineage>
        <taxon>Bacteria</taxon>
        <taxon>Pseudomonadati</taxon>
        <taxon>Pseudomonadota</taxon>
        <taxon>Gammaproteobacteria</taxon>
        <taxon>Chromatiales</taxon>
        <taxon>Ectothiorhodospiraceae</taxon>
        <taxon>Spiribacter</taxon>
    </lineage>
</organism>
<dbReference type="SUPFAM" id="SSF50494">
    <property type="entry name" value="Trypsin-like serine proteases"/>
    <property type="match status" value="1"/>
</dbReference>
<dbReference type="PROSITE" id="PS50240">
    <property type="entry name" value="TRYPSIN_DOM"/>
    <property type="match status" value="1"/>
</dbReference>
<dbReference type="SMART" id="SM00237">
    <property type="entry name" value="Calx_beta"/>
    <property type="match status" value="1"/>
</dbReference>
<dbReference type="InterPro" id="IPR001254">
    <property type="entry name" value="Trypsin_dom"/>
</dbReference>
<gene>
    <name evidence="6" type="ORF">SPISAL_07555</name>
</gene>
<keyword evidence="7" id="KW-1185">Reference proteome</keyword>
<evidence type="ECO:0000256" key="4">
    <source>
        <dbReference type="ARBA" id="ARBA00023065"/>
    </source>
</evidence>
<sequence>MPVTAGSIQQTEQAATPYTGVVSVATDRGQGTGTLLYDGRAVLTAAHILEGSGPLTQASAQFTTPEGSFRQGFEKYSIHPNYDAGNNNYDLALLWFDEPVSAAATRHSPYRLDNENRATVDMLGYGVTGTGEDGYTVPSNNVRRLVENRLETDAATLKATLGDRMGWDPAPGEQLVADFDNGQDANDALGQLINQSGLGLGETEGLIAPGDSGGPALINGAVAGVASYTASLSTPTTQPDVNATGDSSYGEIAGFQRVSSNQQWIDQSLRAEYPNAPQSPDEVSTTVVEGDSASTYAYFMLSFDGDRDTPDELLSVDYRTEDGTAEAGQDYIAAEGTLILYPGETEAVIPVEVLSDNLVEGNETFSLSVYDPVGGDFGEGVEELTATRTIIDDDGMMV</sequence>
<dbReference type="PANTHER" id="PTHR11878:SF65">
    <property type="entry name" value="NA_CA-EXCHANGE PROTEIN, ISOFORM G"/>
    <property type="match status" value="1"/>
</dbReference>
<dbReference type="RefSeq" id="WP_016353912.1">
    <property type="nucleotide sequence ID" value="NC_021291.1"/>
</dbReference>
<dbReference type="PANTHER" id="PTHR11878">
    <property type="entry name" value="SODIUM/CALCIUM EXCHANGER"/>
    <property type="match status" value="1"/>
</dbReference>
<dbReference type="InterPro" id="IPR038081">
    <property type="entry name" value="CalX-like_sf"/>
</dbReference>
<keyword evidence="4" id="KW-0813">Transport</keyword>
<evidence type="ECO:0000313" key="6">
    <source>
        <dbReference type="EMBL" id="AGM41605.1"/>
    </source>
</evidence>
<dbReference type="Proteomes" id="UP000017881">
    <property type="component" value="Chromosome"/>
</dbReference>
<dbReference type="InterPro" id="IPR003644">
    <property type="entry name" value="Calx_beta"/>
</dbReference>
<dbReference type="EMBL" id="CP005963">
    <property type="protein sequence ID" value="AGM41605.1"/>
    <property type="molecule type" value="Genomic_DNA"/>
</dbReference>
<dbReference type="GO" id="GO:0016020">
    <property type="term" value="C:membrane"/>
    <property type="evidence" value="ECO:0007669"/>
    <property type="project" value="InterPro"/>
</dbReference>
<dbReference type="InterPro" id="IPR043504">
    <property type="entry name" value="Peptidase_S1_PA_chymotrypsin"/>
</dbReference>
<dbReference type="eggNOG" id="COG5640">
    <property type="taxonomic scope" value="Bacteria"/>
</dbReference>
<dbReference type="GO" id="GO:0006508">
    <property type="term" value="P:proteolysis"/>
    <property type="evidence" value="ECO:0007669"/>
    <property type="project" value="InterPro"/>
</dbReference>
<proteinExistence type="predicted"/>
<dbReference type="HOGENOM" id="CLU_688497_0_0_6"/>